<keyword evidence="3" id="KW-1185">Reference proteome</keyword>
<dbReference type="STRING" id="192904.SAMN04488514_101710"/>
<dbReference type="Proteomes" id="UP000199440">
    <property type="component" value="Unassembled WGS sequence"/>
</dbReference>
<proteinExistence type="predicted"/>
<evidence type="ECO:0000256" key="1">
    <source>
        <dbReference type="SAM" id="Phobius"/>
    </source>
</evidence>
<dbReference type="AlphaFoldDB" id="A0A1G9JTM2"/>
<keyword evidence="1" id="KW-1133">Transmembrane helix</keyword>
<accession>A0A1G9JTM2</accession>
<keyword evidence="1" id="KW-0472">Membrane</keyword>
<dbReference type="EMBL" id="FNGV01000001">
    <property type="protein sequence ID" value="SDL40888.1"/>
    <property type="molecule type" value="Genomic_DNA"/>
</dbReference>
<feature type="transmembrane region" description="Helical" evidence="1">
    <location>
        <begin position="96"/>
        <end position="114"/>
    </location>
</feature>
<dbReference type="RefSeq" id="WP_089885318.1">
    <property type="nucleotide sequence ID" value="NZ_FNGV01000001.1"/>
</dbReference>
<evidence type="ECO:0000313" key="2">
    <source>
        <dbReference type="EMBL" id="SDL40888.1"/>
    </source>
</evidence>
<protein>
    <submittedName>
        <fullName evidence="2">Uncharacterized protein</fullName>
    </submittedName>
</protein>
<keyword evidence="1" id="KW-0812">Transmembrane</keyword>
<gene>
    <name evidence="2" type="ORF">SAMN04488514_101710</name>
</gene>
<evidence type="ECO:0000313" key="3">
    <source>
        <dbReference type="Proteomes" id="UP000199440"/>
    </source>
</evidence>
<sequence length="159" mass="18935">MEEKLEKLLLQKEFEALSRDEREYVLYQISETDYSEFRNLLGLNKILFDTDSRNLGLRPEIGEYLKKLYRKKYQRLFLMSFLANFKILELKDLPPLFKYGILGIICFFIGFLLLRPVDQKSSKVFETTAIDIEELPDFEQMNQYMYFDETGADVEIIVP</sequence>
<name>A0A1G9JTM2_9FLAO</name>
<organism evidence="2 3">
    <name type="scientific">Kriegella aquimaris</name>
    <dbReference type="NCBI Taxonomy" id="192904"/>
    <lineage>
        <taxon>Bacteria</taxon>
        <taxon>Pseudomonadati</taxon>
        <taxon>Bacteroidota</taxon>
        <taxon>Flavobacteriia</taxon>
        <taxon>Flavobacteriales</taxon>
        <taxon>Flavobacteriaceae</taxon>
        <taxon>Kriegella</taxon>
    </lineage>
</organism>
<reference evidence="2 3" key="1">
    <citation type="submission" date="2016-10" db="EMBL/GenBank/DDBJ databases">
        <authorList>
            <person name="de Groot N.N."/>
        </authorList>
    </citation>
    <scope>NUCLEOTIDE SEQUENCE [LARGE SCALE GENOMIC DNA]</scope>
    <source>
        <strain evidence="2 3">DSM 19886</strain>
    </source>
</reference>